<reference evidence="2 3" key="1">
    <citation type="submission" date="2018-06" db="EMBL/GenBank/DDBJ databases">
        <title>Genomic Encyclopedia of Type Strains, Phase IV (KMG-IV): sequencing the most valuable type-strain genomes for metagenomic binning, comparative biology and taxonomic classification.</title>
        <authorList>
            <person name="Goeker M."/>
        </authorList>
    </citation>
    <scope>NUCLEOTIDE SEQUENCE [LARGE SCALE GENOMIC DNA]</scope>
    <source>
        <strain evidence="2 3">DSM 27453</strain>
    </source>
</reference>
<feature type="compositionally biased region" description="Basic and acidic residues" evidence="1">
    <location>
        <begin position="76"/>
        <end position="85"/>
    </location>
</feature>
<name>A0ABX9FST1_9ENTR</name>
<feature type="compositionally biased region" description="Polar residues" evidence="1">
    <location>
        <begin position="1"/>
        <end position="13"/>
    </location>
</feature>
<feature type="region of interest" description="Disordered" evidence="1">
    <location>
        <begin position="117"/>
        <end position="157"/>
    </location>
</feature>
<feature type="region of interest" description="Disordered" evidence="1">
    <location>
        <begin position="1"/>
        <end position="102"/>
    </location>
</feature>
<accession>A0ABX9FST1</accession>
<keyword evidence="3" id="KW-1185">Reference proteome</keyword>
<organism evidence="2 3">
    <name type="scientific">Pseudocitrobacter faecalis</name>
    <dbReference type="NCBI Taxonomy" id="1398493"/>
    <lineage>
        <taxon>Bacteria</taxon>
        <taxon>Pseudomonadati</taxon>
        <taxon>Pseudomonadota</taxon>
        <taxon>Gammaproteobacteria</taxon>
        <taxon>Enterobacterales</taxon>
        <taxon>Enterobacteriaceae</taxon>
        <taxon>Pseudocitrobacter</taxon>
    </lineage>
</organism>
<feature type="compositionally biased region" description="Basic and acidic residues" evidence="1">
    <location>
        <begin position="136"/>
        <end position="145"/>
    </location>
</feature>
<dbReference type="EMBL" id="QNRL01000007">
    <property type="protein sequence ID" value="RBP09450.1"/>
    <property type="molecule type" value="Genomic_DNA"/>
</dbReference>
<feature type="region of interest" description="Disordered" evidence="1">
    <location>
        <begin position="175"/>
        <end position="199"/>
    </location>
</feature>
<proteinExistence type="predicted"/>
<protein>
    <submittedName>
        <fullName evidence="2">Uncharacterized protein</fullName>
    </submittedName>
</protein>
<evidence type="ECO:0000313" key="2">
    <source>
        <dbReference type="EMBL" id="RBP09450.1"/>
    </source>
</evidence>
<dbReference type="Proteomes" id="UP000253201">
    <property type="component" value="Unassembled WGS sequence"/>
</dbReference>
<feature type="compositionally biased region" description="Basic residues" evidence="1">
    <location>
        <begin position="36"/>
        <end position="48"/>
    </location>
</feature>
<sequence>MRSPDRGSTTGAASWTDRERSERAARRASAASQSPPHRHILRRARTKVRAFFSHVAQPGGVRSPDRGSTTGAASWTDRERSERAARRASAASQSPPHRHIRERARTKVRAFFSYVAQPGGVRSPDRGSTTGAASWTDRERSERAARRASAASQSPPHRHILRRARTKVRAFFSHVAQPGGVRSPDRGSTTGAASWTDRERSRPLPFYSSSIF</sequence>
<gene>
    <name evidence="2" type="ORF">DFQ50_107168</name>
</gene>
<feature type="compositionally biased region" description="Basic and acidic residues" evidence="1">
    <location>
        <begin position="16"/>
        <end position="25"/>
    </location>
</feature>
<comment type="caution">
    <text evidence="2">The sequence shown here is derived from an EMBL/GenBank/DDBJ whole genome shotgun (WGS) entry which is preliminary data.</text>
</comment>
<evidence type="ECO:0000256" key="1">
    <source>
        <dbReference type="SAM" id="MobiDB-lite"/>
    </source>
</evidence>
<evidence type="ECO:0000313" key="3">
    <source>
        <dbReference type="Proteomes" id="UP000253201"/>
    </source>
</evidence>